<comment type="caution">
    <text evidence="1">The sequence shown here is derived from an EMBL/GenBank/DDBJ whole genome shotgun (WGS) entry which is preliminary data.</text>
</comment>
<dbReference type="EMBL" id="CM023483">
    <property type="protein sequence ID" value="KAH6937306.1"/>
    <property type="molecule type" value="Genomic_DNA"/>
</dbReference>
<sequence>MPVTQKRSFGTMIPATLLPVVFSSLALRGACQINTGRVEPRVKVRVEERERRHVCAVEVEVIRRVVCPSRLGGESRMPRSQSDMTGPRHGPFVRVSPAAATASANYRMRAFPRSR</sequence>
<evidence type="ECO:0000313" key="2">
    <source>
        <dbReference type="Proteomes" id="UP000821845"/>
    </source>
</evidence>
<gene>
    <name evidence="1" type="ORF">HPB50_026501</name>
</gene>
<dbReference type="Proteomes" id="UP000821845">
    <property type="component" value="Chromosome 3"/>
</dbReference>
<evidence type="ECO:0000313" key="1">
    <source>
        <dbReference type="EMBL" id="KAH6937306.1"/>
    </source>
</evidence>
<keyword evidence="2" id="KW-1185">Reference proteome</keyword>
<reference evidence="1" key="1">
    <citation type="submission" date="2020-05" db="EMBL/GenBank/DDBJ databases">
        <title>Large-scale comparative analyses of tick genomes elucidate their genetic diversity and vector capacities.</title>
        <authorList>
            <person name="Jia N."/>
            <person name="Wang J."/>
            <person name="Shi W."/>
            <person name="Du L."/>
            <person name="Sun Y."/>
            <person name="Zhan W."/>
            <person name="Jiang J."/>
            <person name="Wang Q."/>
            <person name="Zhang B."/>
            <person name="Ji P."/>
            <person name="Sakyi L.B."/>
            <person name="Cui X."/>
            <person name="Yuan T."/>
            <person name="Jiang B."/>
            <person name="Yang W."/>
            <person name="Lam T.T.-Y."/>
            <person name="Chang Q."/>
            <person name="Ding S."/>
            <person name="Wang X."/>
            <person name="Zhu J."/>
            <person name="Ruan X."/>
            <person name="Zhao L."/>
            <person name="Wei J."/>
            <person name="Que T."/>
            <person name="Du C."/>
            <person name="Cheng J."/>
            <person name="Dai P."/>
            <person name="Han X."/>
            <person name="Huang E."/>
            <person name="Gao Y."/>
            <person name="Liu J."/>
            <person name="Shao H."/>
            <person name="Ye R."/>
            <person name="Li L."/>
            <person name="Wei W."/>
            <person name="Wang X."/>
            <person name="Wang C."/>
            <person name="Yang T."/>
            <person name="Huo Q."/>
            <person name="Li W."/>
            <person name="Guo W."/>
            <person name="Chen H."/>
            <person name="Zhou L."/>
            <person name="Ni X."/>
            <person name="Tian J."/>
            <person name="Zhou Y."/>
            <person name="Sheng Y."/>
            <person name="Liu T."/>
            <person name="Pan Y."/>
            <person name="Xia L."/>
            <person name="Li J."/>
            <person name="Zhao F."/>
            <person name="Cao W."/>
        </authorList>
    </citation>
    <scope>NUCLEOTIDE SEQUENCE</scope>
    <source>
        <strain evidence="1">Hyas-2018</strain>
    </source>
</reference>
<name>A0ACB7SQQ8_HYAAI</name>
<protein>
    <submittedName>
        <fullName evidence="1">Uncharacterized protein</fullName>
    </submittedName>
</protein>
<accession>A0ACB7SQQ8</accession>
<proteinExistence type="predicted"/>
<organism evidence="1 2">
    <name type="scientific">Hyalomma asiaticum</name>
    <name type="common">Tick</name>
    <dbReference type="NCBI Taxonomy" id="266040"/>
    <lineage>
        <taxon>Eukaryota</taxon>
        <taxon>Metazoa</taxon>
        <taxon>Ecdysozoa</taxon>
        <taxon>Arthropoda</taxon>
        <taxon>Chelicerata</taxon>
        <taxon>Arachnida</taxon>
        <taxon>Acari</taxon>
        <taxon>Parasitiformes</taxon>
        <taxon>Ixodida</taxon>
        <taxon>Ixodoidea</taxon>
        <taxon>Ixodidae</taxon>
        <taxon>Hyalomminae</taxon>
        <taxon>Hyalomma</taxon>
    </lineage>
</organism>